<protein>
    <submittedName>
        <fullName evidence="2">Uncharacterized protein</fullName>
    </submittedName>
</protein>
<evidence type="ECO:0000313" key="3">
    <source>
        <dbReference type="Proteomes" id="UP000887013"/>
    </source>
</evidence>
<gene>
    <name evidence="2" type="ORF">NPIL_586631</name>
</gene>
<proteinExistence type="predicted"/>
<feature type="region of interest" description="Disordered" evidence="1">
    <location>
        <begin position="45"/>
        <end position="82"/>
    </location>
</feature>
<dbReference type="Proteomes" id="UP000887013">
    <property type="component" value="Unassembled WGS sequence"/>
</dbReference>
<organism evidence="2 3">
    <name type="scientific">Nephila pilipes</name>
    <name type="common">Giant wood spider</name>
    <name type="synonym">Nephila maculata</name>
    <dbReference type="NCBI Taxonomy" id="299642"/>
    <lineage>
        <taxon>Eukaryota</taxon>
        <taxon>Metazoa</taxon>
        <taxon>Ecdysozoa</taxon>
        <taxon>Arthropoda</taxon>
        <taxon>Chelicerata</taxon>
        <taxon>Arachnida</taxon>
        <taxon>Araneae</taxon>
        <taxon>Araneomorphae</taxon>
        <taxon>Entelegynae</taxon>
        <taxon>Araneoidea</taxon>
        <taxon>Nephilidae</taxon>
        <taxon>Nephila</taxon>
    </lineage>
</organism>
<comment type="caution">
    <text evidence="2">The sequence shown here is derived from an EMBL/GenBank/DDBJ whole genome shotgun (WGS) entry which is preliminary data.</text>
</comment>
<keyword evidence="3" id="KW-1185">Reference proteome</keyword>
<sequence length="82" mass="9066">MLLTLRLSGHQKFCIVLREGKWSVSASGELSRRCVRALLFNTPSVDRASPSTMPGRGEGAFRGAHSQSHSQYAEGGQRTREY</sequence>
<dbReference type="EMBL" id="BMAW01087367">
    <property type="protein sequence ID" value="GFS29411.1"/>
    <property type="molecule type" value="Genomic_DNA"/>
</dbReference>
<accession>A0A8X6JQF1</accession>
<evidence type="ECO:0000313" key="2">
    <source>
        <dbReference type="EMBL" id="GFS29411.1"/>
    </source>
</evidence>
<reference evidence="2" key="1">
    <citation type="submission" date="2020-08" db="EMBL/GenBank/DDBJ databases">
        <title>Multicomponent nature underlies the extraordinary mechanical properties of spider dragline silk.</title>
        <authorList>
            <person name="Kono N."/>
            <person name="Nakamura H."/>
            <person name="Mori M."/>
            <person name="Yoshida Y."/>
            <person name="Ohtoshi R."/>
            <person name="Malay A.D."/>
            <person name="Moran D.A.P."/>
            <person name="Tomita M."/>
            <person name="Numata K."/>
            <person name="Arakawa K."/>
        </authorList>
    </citation>
    <scope>NUCLEOTIDE SEQUENCE</scope>
</reference>
<name>A0A8X6JQF1_NEPPI</name>
<evidence type="ECO:0000256" key="1">
    <source>
        <dbReference type="SAM" id="MobiDB-lite"/>
    </source>
</evidence>
<dbReference type="AlphaFoldDB" id="A0A8X6JQF1"/>